<comment type="similarity">
    <text evidence="2">Belongs to the cytidine and deoxycytidylate deaminase family. ADAT2 subfamily.</text>
</comment>
<evidence type="ECO:0000256" key="1">
    <source>
        <dbReference type="ARBA" id="ARBA00001947"/>
    </source>
</evidence>
<evidence type="ECO:0000256" key="3">
    <source>
        <dbReference type="ARBA" id="ARBA00011738"/>
    </source>
</evidence>
<dbReference type="PROSITE" id="PS51747">
    <property type="entry name" value="CYT_DCMP_DEAMINASES_2"/>
    <property type="match status" value="1"/>
</dbReference>
<keyword evidence="8" id="KW-0378">Hydrolase</keyword>
<dbReference type="InterPro" id="IPR016193">
    <property type="entry name" value="Cytidine_deaminase-like"/>
</dbReference>
<evidence type="ECO:0000256" key="10">
    <source>
        <dbReference type="ARBA" id="ARBA00048045"/>
    </source>
</evidence>
<dbReference type="Gene3D" id="3.40.140.10">
    <property type="entry name" value="Cytidine Deaminase, domain 2"/>
    <property type="match status" value="1"/>
</dbReference>
<dbReference type="AlphaFoldDB" id="A0A0F9N7B4"/>
<dbReference type="GO" id="GO:0002100">
    <property type="term" value="P:tRNA wobble adenosine to inosine editing"/>
    <property type="evidence" value="ECO:0007669"/>
    <property type="project" value="InterPro"/>
</dbReference>
<keyword evidence="7" id="KW-0479">Metal-binding</keyword>
<protein>
    <recommendedName>
        <fullName evidence="5">tRNA-specific adenosine deaminase 2</fullName>
        <ecNumber evidence="4">3.5.4.33</ecNumber>
    </recommendedName>
</protein>
<comment type="cofactor">
    <cofactor evidence="1">
        <name>Zn(2+)</name>
        <dbReference type="ChEBI" id="CHEBI:29105"/>
    </cofactor>
</comment>
<dbReference type="CDD" id="cd01285">
    <property type="entry name" value="nucleoside_deaminase"/>
    <property type="match status" value="1"/>
</dbReference>
<keyword evidence="6" id="KW-0819">tRNA processing</keyword>
<evidence type="ECO:0000256" key="8">
    <source>
        <dbReference type="ARBA" id="ARBA00022801"/>
    </source>
</evidence>
<dbReference type="PANTHER" id="PTHR11079">
    <property type="entry name" value="CYTOSINE DEAMINASE FAMILY MEMBER"/>
    <property type="match status" value="1"/>
</dbReference>
<evidence type="ECO:0000256" key="2">
    <source>
        <dbReference type="ARBA" id="ARBA00010669"/>
    </source>
</evidence>
<dbReference type="GO" id="GO:0052717">
    <property type="term" value="F:tRNA-specific adenosine-34 deaminase activity"/>
    <property type="evidence" value="ECO:0007669"/>
    <property type="project" value="UniProtKB-EC"/>
</dbReference>
<dbReference type="HAMAP" id="MF_00972">
    <property type="entry name" value="tRNA_aden_deaminase"/>
    <property type="match status" value="1"/>
</dbReference>
<organism evidence="12">
    <name type="scientific">marine sediment metagenome</name>
    <dbReference type="NCBI Taxonomy" id="412755"/>
    <lineage>
        <taxon>unclassified sequences</taxon>
        <taxon>metagenomes</taxon>
        <taxon>ecological metagenomes</taxon>
    </lineage>
</organism>
<feature type="domain" description="CMP/dCMP-type deaminase" evidence="11">
    <location>
        <begin position="26"/>
        <end position="135"/>
    </location>
</feature>
<evidence type="ECO:0000256" key="9">
    <source>
        <dbReference type="ARBA" id="ARBA00022833"/>
    </source>
</evidence>
<evidence type="ECO:0000259" key="11">
    <source>
        <dbReference type="PROSITE" id="PS51747"/>
    </source>
</evidence>
<evidence type="ECO:0000256" key="4">
    <source>
        <dbReference type="ARBA" id="ARBA00012740"/>
    </source>
</evidence>
<dbReference type="SUPFAM" id="SSF53927">
    <property type="entry name" value="Cytidine deaminase-like"/>
    <property type="match status" value="1"/>
</dbReference>
<proteinExistence type="inferred from homology"/>
<accession>A0A0F9N7B4</accession>
<dbReference type="InterPro" id="IPR028883">
    <property type="entry name" value="tRNA_aden_deaminase"/>
</dbReference>
<dbReference type="GO" id="GO:0008270">
    <property type="term" value="F:zinc ion binding"/>
    <property type="evidence" value="ECO:0007669"/>
    <property type="project" value="InterPro"/>
</dbReference>
<evidence type="ECO:0000313" key="12">
    <source>
        <dbReference type="EMBL" id="KKM77317.1"/>
    </source>
</evidence>
<sequence length="170" mass="18996">MVVGFLRSLVILSTIVYKFNSMILPYDDTYFMKKALQEAETAFIKGEVPIGAIIVIQDRIIARAHNLTEQLNDVTAHAEMQAITSAANFLGGKYLHNCTLYVSLEPCQMCAGALYWSQISKVVYAASDPQRGCGVMGTKLHPKTEMVGGIFENEASELLHRFFVKRRNMN</sequence>
<reference evidence="12" key="1">
    <citation type="journal article" date="2015" name="Nature">
        <title>Complex archaea that bridge the gap between prokaryotes and eukaryotes.</title>
        <authorList>
            <person name="Spang A."/>
            <person name="Saw J.H."/>
            <person name="Jorgensen S.L."/>
            <person name="Zaremba-Niedzwiedzka K."/>
            <person name="Martijn J."/>
            <person name="Lind A.E."/>
            <person name="van Eijk R."/>
            <person name="Schleper C."/>
            <person name="Guy L."/>
            <person name="Ettema T.J."/>
        </authorList>
    </citation>
    <scope>NUCLEOTIDE SEQUENCE</scope>
</reference>
<dbReference type="PANTHER" id="PTHR11079:SF202">
    <property type="entry name" value="TRNA-SPECIFIC ADENOSINE DEAMINASE"/>
    <property type="match status" value="1"/>
</dbReference>
<gene>
    <name evidence="12" type="ORF">LCGC14_1371320</name>
</gene>
<evidence type="ECO:0000256" key="6">
    <source>
        <dbReference type="ARBA" id="ARBA00022694"/>
    </source>
</evidence>
<evidence type="ECO:0000256" key="5">
    <source>
        <dbReference type="ARBA" id="ARBA00019216"/>
    </source>
</evidence>
<dbReference type="EMBL" id="LAZR01008662">
    <property type="protein sequence ID" value="KKM77317.1"/>
    <property type="molecule type" value="Genomic_DNA"/>
</dbReference>
<dbReference type="InterPro" id="IPR016192">
    <property type="entry name" value="APOBEC/CMP_deaminase_Zn-bd"/>
</dbReference>
<dbReference type="InterPro" id="IPR002125">
    <property type="entry name" value="CMP_dCMP_dom"/>
</dbReference>
<comment type="catalytic activity">
    <reaction evidence="10">
        <text>adenosine(34) in tRNA + H2O + H(+) = inosine(34) in tRNA + NH4(+)</text>
        <dbReference type="Rhea" id="RHEA:43168"/>
        <dbReference type="Rhea" id="RHEA-COMP:10373"/>
        <dbReference type="Rhea" id="RHEA-COMP:10374"/>
        <dbReference type="ChEBI" id="CHEBI:15377"/>
        <dbReference type="ChEBI" id="CHEBI:15378"/>
        <dbReference type="ChEBI" id="CHEBI:28938"/>
        <dbReference type="ChEBI" id="CHEBI:74411"/>
        <dbReference type="ChEBI" id="CHEBI:82852"/>
        <dbReference type="EC" id="3.5.4.33"/>
    </reaction>
</comment>
<keyword evidence="9" id="KW-0862">Zinc</keyword>
<dbReference type="PROSITE" id="PS00903">
    <property type="entry name" value="CYT_DCMP_DEAMINASES_1"/>
    <property type="match status" value="1"/>
</dbReference>
<dbReference type="Pfam" id="PF00383">
    <property type="entry name" value="dCMP_cyt_deam_1"/>
    <property type="match status" value="1"/>
</dbReference>
<dbReference type="EC" id="3.5.4.33" evidence="4"/>
<evidence type="ECO:0000256" key="7">
    <source>
        <dbReference type="ARBA" id="ARBA00022723"/>
    </source>
</evidence>
<name>A0A0F9N7B4_9ZZZZ</name>
<comment type="subunit">
    <text evidence="3">Homodimer.</text>
</comment>
<comment type="caution">
    <text evidence="12">The sequence shown here is derived from an EMBL/GenBank/DDBJ whole genome shotgun (WGS) entry which is preliminary data.</text>
</comment>